<evidence type="ECO:0000256" key="1">
    <source>
        <dbReference type="SAM" id="MobiDB-lite"/>
    </source>
</evidence>
<feature type="transmembrane region" description="Helical" evidence="2">
    <location>
        <begin position="120"/>
        <end position="139"/>
    </location>
</feature>
<proteinExistence type="predicted"/>
<keyword evidence="2" id="KW-1133">Transmembrane helix</keyword>
<feature type="transmembrane region" description="Helical" evidence="2">
    <location>
        <begin position="26"/>
        <end position="48"/>
    </location>
</feature>
<feature type="transmembrane region" description="Helical" evidence="2">
    <location>
        <begin position="96"/>
        <end position="114"/>
    </location>
</feature>
<feature type="transmembrane region" description="Helical" evidence="2">
    <location>
        <begin position="268"/>
        <end position="288"/>
    </location>
</feature>
<dbReference type="EMBL" id="JACSPN010000036">
    <property type="protein sequence ID" value="MBE7702198.1"/>
    <property type="molecule type" value="Genomic_DNA"/>
</dbReference>
<keyword evidence="4" id="KW-1185">Reference proteome</keyword>
<evidence type="ECO:0000313" key="3">
    <source>
        <dbReference type="EMBL" id="MBE7702198.1"/>
    </source>
</evidence>
<name>A0A9D5UBS1_9CELL</name>
<evidence type="ECO:0000313" key="4">
    <source>
        <dbReference type="Proteomes" id="UP000822993"/>
    </source>
</evidence>
<organism evidence="3 4">
    <name type="scientific">Oerskovia douganii</name>
    <dbReference type="NCBI Taxonomy" id="2762210"/>
    <lineage>
        <taxon>Bacteria</taxon>
        <taxon>Bacillati</taxon>
        <taxon>Actinomycetota</taxon>
        <taxon>Actinomycetes</taxon>
        <taxon>Micrococcales</taxon>
        <taxon>Cellulomonadaceae</taxon>
        <taxon>Oerskovia</taxon>
    </lineage>
</organism>
<accession>A0A9D5UBS1</accession>
<keyword evidence="2" id="KW-0472">Membrane</keyword>
<dbReference type="Proteomes" id="UP000822993">
    <property type="component" value="Unassembled WGS sequence"/>
</dbReference>
<evidence type="ECO:0000256" key="2">
    <source>
        <dbReference type="SAM" id="Phobius"/>
    </source>
</evidence>
<dbReference type="RefSeq" id="WP_193721399.1">
    <property type="nucleotide sequence ID" value="NZ_JACSPN010000036.1"/>
</dbReference>
<keyword evidence="2" id="KW-0812">Transmembrane</keyword>
<protein>
    <submittedName>
        <fullName evidence="3">Uncharacterized protein</fullName>
    </submittedName>
</protein>
<reference evidence="3 4" key="1">
    <citation type="submission" date="2020-08" db="EMBL/GenBank/DDBJ databases">
        <title>A Genomic Blueprint of the Chicken Gut Microbiome.</title>
        <authorList>
            <person name="Gilroy R."/>
            <person name="Ravi A."/>
            <person name="Getino M."/>
            <person name="Pursley I."/>
            <person name="Horton D.L."/>
            <person name="Alikhan N.-F."/>
            <person name="Baker D."/>
            <person name="Gharbi K."/>
            <person name="Hall N."/>
            <person name="Watson M."/>
            <person name="Adriaenssens E.M."/>
            <person name="Foster-Nyarko E."/>
            <person name="Jarju S."/>
            <person name="Secka A."/>
            <person name="Antonio M."/>
            <person name="Oren A."/>
            <person name="Chaudhuri R."/>
            <person name="La Ragione R.M."/>
            <person name="Hildebrand F."/>
            <person name="Pallen M.J."/>
        </authorList>
    </citation>
    <scope>NUCLEOTIDE SEQUENCE [LARGE SCALE GENOMIC DNA]</scope>
    <source>
        <strain evidence="3 4">Sa1BUA8</strain>
    </source>
</reference>
<sequence>MNTTPLLDPAVAAGDRSPNRRPSRRLVAHLAQMLVAMLLGMFLLVPVWEAALRSLGWEAAGTGAEGTALAMATTMSIGMGLWMVHQGHRLRDVGEMCLAMYLSLALALVPYWAGVLSADAALAVGHVLMLPAMVAVMLARRTHHEGTTARAVPVSGARKVLDAVAHRWPTLLGLGLTFDSWISPGIPSPWLLVFLGTEYLVIGTLRRQFRRDRVLALHVVGFVVYAGLAVLAATLPPDAAAYVVAAGWLLHVGWDAALHRANRIVWRWYAETCVVIDLVLGLTVLLVVR</sequence>
<feature type="transmembrane region" description="Helical" evidence="2">
    <location>
        <begin position="214"/>
        <end position="233"/>
    </location>
</feature>
<gene>
    <name evidence="3" type="ORF">H9623_18055</name>
</gene>
<dbReference type="AlphaFoldDB" id="A0A9D5UBS1"/>
<comment type="caution">
    <text evidence="3">The sequence shown here is derived from an EMBL/GenBank/DDBJ whole genome shotgun (WGS) entry which is preliminary data.</text>
</comment>
<feature type="transmembrane region" description="Helical" evidence="2">
    <location>
        <begin position="68"/>
        <end position="84"/>
    </location>
</feature>
<feature type="region of interest" description="Disordered" evidence="1">
    <location>
        <begin position="1"/>
        <end position="21"/>
    </location>
</feature>